<gene>
    <name evidence="2" type="ORF">NSPWAT_1798</name>
</gene>
<proteinExistence type="predicted"/>
<dbReference type="SMART" id="SM00834">
    <property type="entry name" value="CxxC_CXXC_SSSS"/>
    <property type="match status" value="1"/>
</dbReference>
<organism evidence="2 3">
    <name type="scientific">Nitrospina watsonii</name>
    <dbReference type="NCBI Taxonomy" id="1323948"/>
    <lineage>
        <taxon>Bacteria</taxon>
        <taxon>Pseudomonadati</taxon>
        <taxon>Nitrospinota/Tectimicrobiota group</taxon>
        <taxon>Nitrospinota</taxon>
        <taxon>Nitrospinia</taxon>
        <taxon>Nitrospinales</taxon>
        <taxon>Nitrospinaceae</taxon>
        <taxon>Nitrospina</taxon>
    </lineage>
</organism>
<evidence type="ECO:0000313" key="3">
    <source>
        <dbReference type="Proteomes" id="UP001157733"/>
    </source>
</evidence>
<dbReference type="InterPro" id="IPR013429">
    <property type="entry name" value="Regulatory_FmdB_Zinc_ribbon"/>
</dbReference>
<dbReference type="RefSeq" id="WP_282011547.1">
    <property type="nucleotide sequence ID" value="NZ_OX336137.1"/>
</dbReference>
<dbReference type="NCBIfam" id="TIGR02605">
    <property type="entry name" value="CxxC_CxxC_SSSS"/>
    <property type="match status" value="1"/>
</dbReference>
<keyword evidence="3" id="KW-1185">Reference proteome</keyword>
<evidence type="ECO:0000259" key="1">
    <source>
        <dbReference type="SMART" id="SM00834"/>
    </source>
</evidence>
<dbReference type="EMBL" id="OX336137">
    <property type="protein sequence ID" value="CAI2718657.1"/>
    <property type="molecule type" value="Genomic_DNA"/>
</dbReference>
<dbReference type="Proteomes" id="UP001157733">
    <property type="component" value="Chromosome"/>
</dbReference>
<name>A0ABN8VY56_9BACT</name>
<reference evidence="2 3" key="1">
    <citation type="submission" date="2022-09" db="EMBL/GenBank/DDBJ databases">
        <authorList>
            <person name="Kop L."/>
        </authorList>
    </citation>
    <scope>NUCLEOTIDE SEQUENCE [LARGE SCALE GENOMIC DNA]</scope>
    <source>
        <strain evidence="2 3">347</strain>
    </source>
</reference>
<feature type="domain" description="Putative regulatory protein FmdB zinc ribbon" evidence="1">
    <location>
        <begin position="1"/>
        <end position="45"/>
    </location>
</feature>
<protein>
    <submittedName>
        <fullName evidence="2">Zinc ribbon domain-containing protein</fullName>
    </submittedName>
</protein>
<accession>A0ABN8VY56</accession>
<sequence length="61" mass="7341">MPQYDHTCKKCKHNFVVEMRISEVGNKEVKCPKCDKAKDVERNVTNTSYWSESVDRYRWDK</sequence>
<evidence type="ECO:0000313" key="2">
    <source>
        <dbReference type="EMBL" id="CAI2718657.1"/>
    </source>
</evidence>